<protein>
    <submittedName>
        <fullName evidence="2">Uncharacterized protein</fullName>
    </submittedName>
</protein>
<reference evidence="2 3" key="1">
    <citation type="submission" date="2018-07" db="EMBL/GenBank/DDBJ databases">
        <title>Genomic Encyclopedia of Type Strains, Phase IV (KMG-IV): sequencing the most valuable type-strain genomes for metagenomic binning, comparative biology and taxonomic classification.</title>
        <authorList>
            <person name="Goeker M."/>
        </authorList>
    </citation>
    <scope>NUCLEOTIDE SEQUENCE [LARGE SCALE GENOMIC DNA]</scope>
    <source>
        <strain evidence="2 3">DSM 25528</strain>
    </source>
</reference>
<organism evidence="2 3">
    <name type="scientific">Ciceribacter lividus</name>
    <dbReference type="NCBI Taxonomy" id="1197950"/>
    <lineage>
        <taxon>Bacteria</taxon>
        <taxon>Pseudomonadati</taxon>
        <taxon>Pseudomonadota</taxon>
        <taxon>Alphaproteobacteria</taxon>
        <taxon>Hyphomicrobiales</taxon>
        <taxon>Rhizobiaceae</taxon>
        <taxon>Ciceribacter</taxon>
    </lineage>
</organism>
<gene>
    <name evidence="2" type="ORF">DFR48_11814</name>
</gene>
<accession>A0A6I7HHY6</accession>
<feature type="compositionally biased region" description="Basic residues" evidence="1">
    <location>
        <begin position="1"/>
        <end position="10"/>
    </location>
</feature>
<keyword evidence="3" id="KW-1185">Reference proteome</keyword>
<evidence type="ECO:0000256" key="1">
    <source>
        <dbReference type="SAM" id="MobiDB-lite"/>
    </source>
</evidence>
<comment type="caution">
    <text evidence="2">The sequence shown here is derived from an EMBL/GenBank/DDBJ whole genome shotgun (WGS) entry which is preliminary data.</text>
</comment>
<proteinExistence type="predicted"/>
<evidence type="ECO:0000313" key="3">
    <source>
        <dbReference type="Proteomes" id="UP000252582"/>
    </source>
</evidence>
<evidence type="ECO:0000313" key="2">
    <source>
        <dbReference type="EMBL" id="RCW19809.1"/>
    </source>
</evidence>
<dbReference type="EMBL" id="QPIX01000018">
    <property type="protein sequence ID" value="RCW19809.1"/>
    <property type="molecule type" value="Genomic_DNA"/>
</dbReference>
<name>A0A6I7HHY6_9HYPH</name>
<dbReference type="Proteomes" id="UP000252582">
    <property type="component" value="Unassembled WGS sequence"/>
</dbReference>
<feature type="region of interest" description="Disordered" evidence="1">
    <location>
        <begin position="1"/>
        <end position="25"/>
    </location>
</feature>
<dbReference type="RefSeq" id="WP_114365277.1">
    <property type="nucleotide sequence ID" value="NZ_QPIX01000018.1"/>
</dbReference>
<sequence>MSKHSRSRTKSKPDIKGSATVGLAQLPPPSTVARYLPLNEMQDEHFEFICIDIAEREPEVAQADLKRSRGVEQFGADVEGFSTEHVPVLVISAKRYQKVTPTTLKKWGTDFLDAYESHWKGKGVKRFVIAATVEFNDDGLNDAIREEKLRFGALGIAYEAWGLRQLTNKLRGLPRVVGNYMHPAWVPIVCDPGTQSEATLSSRDDRAIANVVTRHAGAELADAVGMIKERYGREIGLQLEGALADLSEGRAKPLEALVARVREDLVTWDSLGGETKAKILRSASALSLRDQDIIRAKALRSEAALYHPAPDRSAAALLLVAEGDTEGALALLVEPRTAEENSIYAGVLIEEGKSQEAREFLLHRKGLEGDPSERDRLLAYASSVERQDEAALAHIRKAEIAAPRRYAVQWAGALIRFNAALSPKLRFQGGSYPNPVGPAFVKEDDVSRELLAEAAQMFGRLTEAVDVERQIEELEIWNLAALLCHGRRTVDAENAFARIMSRSVPHPGAIAWAVHFGLSVKPDPLLKIYRNELSAGRGTSSQVVVSAYLMLHAGNRPRALNFLRKWRPAFDLPGDLELIDHWIGQVSEMQGAGASGDDDGSSFQAALRAVYKKRDATKLVSFIDDGHLEPDRLLAAFEALLAGRMWKEANARRSLLAPFKTASSVEMMAVAACEAGDWSDCIQILEENVQLFANSSLPRRLKLLEADAKSLMGRPDLALKVIESLQAGEGDASGIAFRSAWLRLGLGDVAGAARQIKGRAIPSDIGVENILHIAGEFLHEDPELARSILENVSWSKLEKRLINPALALAAELGLAEAQRALLPKVQALPQNQVKRWTVESIDEMVAWLEDNRKKQEGVFEKLRTSWLNLEIPLHLLFDGKPLEWAGYFHRPFQRDVWGGKAGPFDAPLLLRSGHIRARQNGEALAAIIAARGLIVDASALLLANKLGLLNEIDQLGARIMLAREVPEVLRSTETTLAQNFKPVSSAALQVEDLVRDGEIAKVDAFQATSMSRLVLAGGKSNDTDVTLPELLNKLYEKGLDRDLGAAALARLGLSEASEASPTEQALLVSTRDFIQLSDTGLLTPLQTFLSLKISESDADRMRQDIAEIQDGVRQAQALTRLREHVSDRLTAGKWSLLPQLPRPKGDRELAKSGPLLRSLVGILHYCESDDAAAVWIEDRYLSRFGALASSPAMDVTDIIAVLRARGRIDGNREQELMRSLEKAHYGFLLPRTREFVDALLSAPVGKAEIVETPRLGELREVVAWQIEHGRHLKDVPLGSNVGAGSELHFLSKLTGLAGKVVALIWGKDVALRTKAAACTWAWQHLRLEQVDYLPIEDRSPAARQHFVDLQYAGLATAVFSIAGRSYRSIGRERKQYLDWAFKTVLDDYAARRPAFDKVLVDLVAQFINLLFEPSLEMDEDDYPVRVALARDYVGCFPKRIQTLLQGHAFLSDKLALRRTEIVMIGDMSFSAKSFFAAVKLAHEQGRATAPLRKTRRQARFAPLDPEKAGGAFGVTIADRKTTTNIADDTLALLLEDPQKRVEALKRHADWFDCTGSDLEKSAREVAELATFDERRAELQRRQENTVAWRLDKLAADIHAGTASPNDLLAPLDPEPLRRFLRIPDSDGGFASLTDLAVASFRALSPEVGSLRALRRISALPVELPEDVNMAIAAEAKTMSLQDVFARTGPTPLAIVALWKALCENGLALSGFVLSDVLRNIEEFSELFVSVLQLTFRAVAQAPDWHSLDWERTALLWCHANSVVDVMLHQHVAIPETVKLLDMQFKARLDESFENAKLPGMRMRSPSNLRGEYFAAAASWRAWAATPDIGLDDASLAKLKAIVSRRVGSHDVPLSELLTDRSFKDVPDTWLSRDIGHELQLLSVVEMPPPFELREAELIAARIIPEIQSATYGEGVGVWNLLWFCETAELSRDTLLAIRLLQTREGLISLLKLEGRYVVSGMIFRAHVAGRLEDRKIFLDDLNVAAHEARKVLDARQRKVNLAVEDTPQDRLFTSLVEAVWVFASLYAKSFDHLGEEVRLGIAVIARQWPESRLACLDILDVFAKQLSPAGALPIWDLINQLRRAETVCTNHGLT</sequence>